<protein>
    <submittedName>
        <fullName evidence="6">Isoprenylcysteine carboxylmethyltransferase family protein</fullName>
    </submittedName>
</protein>
<evidence type="ECO:0000256" key="5">
    <source>
        <dbReference type="SAM" id="Phobius"/>
    </source>
</evidence>
<reference evidence="6 7" key="1">
    <citation type="journal article" date="2017" name="Int. J. Syst. Evol. Microbiol.">
        <title>Ramlibacter alkalitolerans sp. nov., alkali-tolerant bacterium isolated from soil of ginseng.</title>
        <authorList>
            <person name="Lee D.H."/>
            <person name="Cha C.J."/>
        </authorList>
    </citation>
    <scope>NUCLEOTIDE SEQUENCE [LARGE SCALE GENOMIC DNA]</scope>
    <source>
        <strain evidence="6 7">KACC 19305</strain>
    </source>
</reference>
<feature type="transmembrane region" description="Helical" evidence="5">
    <location>
        <begin position="41"/>
        <end position="61"/>
    </location>
</feature>
<keyword evidence="3 5" id="KW-1133">Transmembrane helix</keyword>
<name>A0ABS1JQT5_9BURK</name>
<feature type="transmembrane region" description="Helical" evidence="5">
    <location>
        <begin position="12"/>
        <end position="34"/>
    </location>
</feature>
<keyword evidence="4 5" id="KW-0472">Membrane</keyword>
<dbReference type="RefSeq" id="WP_201690773.1">
    <property type="nucleotide sequence ID" value="NZ_JAEQND010000008.1"/>
</dbReference>
<proteinExistence type="predicted"/>
<dbReference type="PANTHER" id="PTHR12714:SF24">
    <property type="entry name" value="SLR1182 PROTEIN"/>
    <property type="match status" value="1"/>
</dbReference>
<evidence type="ECO:0000256" key="1">
    <source>
        <dbReference type="ARBA" id="ARBA00004127"/>
    </source>
</evidence>
<evidence type="ECO:0000256" key="4">
    <source>
        <dbReference type="ARBA" id="ARBA00023136"/>
    </source>
</evidence>
<keyword evidence="2 5" id="KW-0812">Transmembrane</keyword>
<dbReference type="EMBL" id="JAEQND010000008">
    <property type="protein sequence ID" value="MBL0426573.1"/>
    <property type="molecule type" value="Genomic_DNA"/>
</dbReference>
<keyword evidence="7" id="KW-1185">Reference proteome</keyword>
<dbReference type="Proteomes" id="UP000622707">
    <property type="component" value="Unassembled WGS sequence"/>
</dbReference>
<feature type="transmembrane region" description="Helical" evidence="5">
    <location>
        <begin position="92"/>
        <end position="122"/>
    </location>
</feature>
<dbReference type="Pfam" id="PF04191">
    <property type="entry name" value="PEMT"/>
    <property type="match status" value="1"/>
</dbReference>
<evidence type="ECO:0000313" key="6">
    <source>
        <dbReference type="EMBL" id="MBL0426573.1"/>
    </source>
</evidence>
<evidence type="ECO:0000256" key="3">
    <source>
        <dbReference type="ARBA" id="ARBA00022989"/>
    </source>
</evidence>
<accession>A0ABS1JQT5</accession>
<dbReference type="PANTHER" id="PTHR12714">
    <property type="entry name" value="PROTEIN-S ISOPRENYLCYSTEINE O-METHYLTRANSFERASE"/>
    <property type="match status" value="1"/>
</dbReference>
<sequence length="153" mass="16857">MPNLEHRVPPPIVGLLLALAMWLLAKLPPVFHLATWLREGLALLLVAGGVTFDALGLLAFVRQRTTVNPLHPENASALVTGGVYRVTRNPMYVGMALLLTAWAVDLSAAWPFLGPVAFVLYMNRFQIAPEERALGARFGASWTAYAARVRRWL</sequence>
<comment type="subcellular location">
    <subcellularLocation>
        <location evidence="1">Endomembrane system</location>
        <topology evidence="1">Multi-pass membrane protein</topology>
    </subcellularLocation>
</comment>
<evidence type="ECO:0000256" key="2">
    <source>
        <dbReference type="ARBA" id="ARBA00022692"/>
    </source>
</evidence>
<dbReference type="InterPro" id="IPR007318">
    <property type="entry name" value="Phopholipid_MeTrfase"/>
</dbReference>
<evidence type="ECO:0000313" key="7">
    <source>
        <dbReference type="Proteomes" id="UP000622707"/>
    </source>
</evidence>
<organism evidence="6 7">
    <name type="scientific">Ramlibacter alkalitolerans</name>
    <dbReference type="NCBI Taxonomy" id="2039631"/>
    <lineage>
        <taxon>Bacteria</taxon>
        <taxon>Pseudomonadati</taxon>
        <taxon>Pseudomonadota</taxon>
        <taxon>Betaproteobacteria</taxon>
        <taxon>Burkholderiales</taxon>
        <taxon>Comamonadaceae</taxon>
        <taxon>Ramlibacter</taxon>
    </lineage>
</organism>
<gene>
    <name evidence="6" type="ORF">JI746_15770</name>
</gene>
<comment type="caution">
    <text evidence="6">The sequence shown here is derived from an EMBL/GenBank/DDBJ whole genome shotgun (WGS) entry which is preliminary data.</text>
</comment>
<dbReference type="Gene3D" id="1.20.120.1630">
    <property type="match status" value="1"/>
</dbReference>